<protein>
    <recommendedName>
        <fullName evidence="1">HTH cro/C1-type domain-containing protein</fullName>
    </recommendedName>
</protein>
<dbReference type="Pfam" id="PF01381">
    <property type="entry name" value="HTH_3"/>
    <property type="match status" value="1"/>
</dbReference>
<organism evidence="2 3">
    <name type="scientific">Corynebacterium urealyticum</name>
    <dbReference type="NCBI Taxonomy" id="43771"/>
    <lineage>
        <taxon>Bacteria</taxon>
        <taxon>Bacillati</taxon>
        <taxon>Actinomycetota</taxon>
        <taxon>Actinomycetes</taxon>
        <taxon>Mycobacteriales</taxon>
        <taxon>Corynebacteriaceae</taxon>
        <taxon>Corynebacterium</taxon>
    </lineage>
</organism>
<dbReference type="GO" id="GO:0003677">
    <property type="term" value="F:DNA binding"/>
    <property type="evidence" value="ECO:0007669"/>
    <property type="project" value="InterPro"/>
</dbReference>
<dbReference type="SUPFAM" id="SSF47413">
    <property type="entry name" value="lambda repressor-like DNA-binding domains"/>
    <property type="match status" value="1"/>
</dbReference>
<sequence>MCFFATCCVFGILRSVFNPESFGENVQAVREKLGWSRAEFQRRLEENGLAIHTTALRRIEMGEQEPRLGEAIIFSQTLCVPVETLGMDSRVVPHLATVQTTAALYREAISNTVSAASKWAELRAQLEKQIVEARAAGVSDKALFEAAELSNRFSDLSGLLEYWEITEGERERESISLDALQAAHDRWSDEG</sequence>
<dbReference type="AlphaFoldDB" id="A0A2W5D2W2"/>
<dbReference type="Gene3D" id="1.10.260.40">
    <property type="entry name" value="lambda repressor-like DNA-binding domains"/>
    <property type="match status" value="1"/>
</dbReference>
<dbReference type="InterPro" id="IPR001387">
    <property type="entry name" value="Cro/C1-type_HTH"/>
</dbReference>
<reference evidence="2 3" key="1">
    <citation type="submission" date="2017-11" db="EMBL/GenBank/DDBJ databases">
        <title>Infants hospitalized years apart are colonized by the same room-sourced microbial strains.</title>
        <authorList>
            <person name="Brooks B."/>
            <person name="Olm M.R."/>
            <person name="Firek B.A."/>
            <person name="Baker R."/>
            <person name="Thomas B.C."/>
            <person name="Morowitz M.J."/>
            <person name="Banfield J.F."/>
        </authorList>
    </citation>
    <scope>NUCLEOTIDE SEQUENCE [LARGE SCALE GENOMIC DNA]</scope>
    <source>
        <strain evidence="2">S2_012_000_R3_87</strain>
    </source>
</reference>
<dbReference type="EMBL" id="QFNY01000070">
    <property type="protein sequence ID" value="PZP01462.1"/>
    <property type="molecule type" value="Genomic_DNA"/>
</dbReference>
<evidence type="ECO:0000259" key="1">
    <source>
        <dbReference type="Pfam" id="PF01381"/>
    </source>
</evidence>
<proteinExistence type="predicted"/>
<name>A0A2W5D2W2_9CORY</name>
<comment type="caution">
    <text evidence="2">The sequence shown here is derived from an EMBL/GenBank/DDBJ whole genome shotgun (WGS) entry which is preliminary data.</text>
</comment>
<feature type="domain" description="HTH cro/C1-type" evidence="1">
    <location>
        <begin position="27"/>
        <end position="81"/>
    </location>
</feature>
<accession>A0A2W5D2W2</accession>
<dbReference type="InterPro" id="IPR010982">
    <property type="entry name" value="Lambda_DNA-bd_dom_sf"/>
</dbReference>
<evidence type="ECO:0000313" key="3">
    <source>
        <dbReference type="Proteomes" id="UP000249451"/>
    </source>
</evidence>
<dbReference type="Proteomes" id="UP000249451">
    <property type="component" value="Unassembled WGS sequence"/>
</dbReference>
<gene>
    <name evidence="2" type="ORF">DI609_04045</name>
</gene>
<evidence type="ECO:0000313" key="2">
    <source>
        <dbReference type="EMBL" id="PZP01462.1"/>
    </source>
</evidence>
<dbReference type="CDD" id="cd00093">
    <property type="entry name" value="HTH_XRE"/>
    <property type="match status" value="1"/>
</dbReference>